<name>X1LQX9_9ZZZZ</name>
<dbReference type="EMBL" id="BARV01011184">
    <property type="protein sequence ID" value="GAI04810.1"/>
    <property type="molecule type" value="Genomic_DNA"/>
</dbReference>
<evidence type="ECO:0000259" key="1">
    <source>
        <dbReference type="PROSITE" id="PS50819"/>
    </source>
</evidence>
<evidence type="ECO:0000313" key="2">
    <source>
        <dbReference type="EMBL" id="GAI04810.1"/>
    </source>
</evidence>
<organism evidence="2">
    <name type="scientific">marine sediment metagenome</name>
    <dbReference type="NCBI Taxonomy" id="412755"/>
    <lineage>
        <taxon>unclassified sequences</taxon>
        <taxon>metagenomes</taxon>
        <taxon>ecological metagenomes</taxon>
    </lineage>
</organism>
<feature type="non-terminal residue" evidence="2">
    <location>
        <position position="1"/>
    </location>
</feature>
<reference evidence="2" key="1">
    <citation type="journal article" date="2014" name="Front. Microbiol.">
        <title>High frequency of phylogenetically diverse reductive dehalogenase-homologous genes in deep subseafloor sedimentary metagenomes.</title>
        <authorList>
            <person name="Kawai M."/>
            <person name="Futagami T."/>
            <person name="Toyoda A."/>
            <person name="Takaki Y."/>
            <person name="Nishi S."/>
            <person name="Hori S."/>
            <person name="Arai W."/>
            <person name="Tsubouchi T."/>
            <person name="Morono Y."/>
            <person name="Uchiyama I."/>
            <person name="Ito T."/>
            <person name="Fujiyama A."/>
            <person name="Inagaki F."/>
            <person name="Takami H."/>
        </authorList>
    </citation>
    <scope>NUCLEOTIDE SEQUENCE</scope>
    <source>
        <strain evidence="2">Expedition CK06-06</strain>
    </source>
</reference>
<dbReference type="InterPro" id="IPR004042">
    <property type="entry name" value="Intein_endonuc_central"/>
</dbReference>
<accession>X1LQX9</accession>
<dbReference type="Pfam" id="PF14528">
    <property type="entry name" value="LAGLIDADG_3"/>
    <property type="match status" value="1"/>
</dbReference>
<sequence>RYGGKIGLQYREFKTGRNVAREEAHSFRIWLSNSNLARLIKQENQLRYDTLDFLLSAKPGHFLAGLWDADGCVSYFVRERLCVEVKLTQGEDNLELLRRIADTLNRFGISTTCRLSDRKHELRKFYGLFCRLNKNMYTLHVLKESVWDWIKIVGQKIMHPKKLENIKQLGKLIKIESESRKKSK</sequence>
<dbReference type="Gene3D" id="3.10.28.10">
    <property type="entry name" value="Homing endonucleases"/>
    <property type="match status" value="1"/>
</dbReference>
<protein>
    <recommendedName>
        <fullName evidence="1">DOD-type homing endonuclease domain-containing protein</fullName>
    </recommendedName>
</protein>
<proteinExistence type="predicted"/>
<dbReference type="SUPFAM" id="SSF55608">
    <property type="entry name" value="Homing endonucleases"/>
    <property type="match status" value="1"/>
</dbReference>
<dbReference type="PROSITE" id="PS50819">
    <property type="entry name" value="INTEIN_ENDONUCLEASE"/>
    <property type="match status" value="1"/>
</dbReference>
<gene>
    <name evidence="2" type="ORF">S06H3_21325</name>
</gene>
<dbReference type="AlphaFoldDB" id="X1LQX9"/>
<comment type="caution">
    <text evidence="2">The sequence shown here is derived from an EMBL/GenBank/DDBJ whole genome shotgun (WGS) entry which is preliminary data.</text>
</comment>
<dbReference type="InterPro" id="IPR004860">
    <property type="entry name" value="LAGLIDADG_dom"/>
</dbReference>
<dbReference type="InterPro" id="IPR027434">
    <property type="entry name" value="Homing_endonucl"/>
</dbReference>
<dbReference type="GO" id="GO:0004519">
    <property type="term" value="F:endonuclease activity"/>
    <property type="evidence" value="ECO:0007669"/>
    <property type="project" value="InterPro"/>
</dbReference>
<feature type="domain" description="DOD-type homing endonuclease" evidence="1">
    <location>
        <begin position="62"/>
        <end position="109"/>
    </location>
</feature>